<dbReference type="AlphaFoldDB" id="A0A8B7W479"/>
<reference evidence="2" key="1">
    <citation type="submission" date="2025-08" db="UniProtKB">
        <authorList>
            <consortium name="RefSeq"/>
        </authorList>
    </citation>
    <scope>IDENTIFICATION</scope>
    <source>
        <tissue evidence="2">Leukocyte</tissue>
    </source>
</reference>
<dbReference type="OrthoDB" id="9644226at2759"/>
<dbReference type="RefSeq" id="XP_020037155.1">
    <property type="nucleotide sequence ID" value="XM_020181566.1"/>
</dbReference>
<feature type="compositionally biased region" description="Pro residues" evidence="1">
    <location>
        <begin position="103"/>
        <end position="114"/>
    </location>
</feature>
<name>A0A8B7W479_CASCN</name>
<evidence type="ECO:0000256" key="1">
    <source>
        <dbReference type="SAM" id="MobiDB-lite"/>
    </source>
</evidence>
<feature type="region of interest" description="Disordered" evidence="1">
    <location>
        <begin position="1"/>
        <end position="144"/>
    </location>
</feature>
<feature type="compositionally biased region" description="Basic residues" evidence="1">
    <location>
        <begin position="167"/>
        <end position="179"/>
    </location>
</feature>
<proteinExistence type="predicted"/>
<feature type="region of interest" description="Disordered" evidence="1">
    <location>
        <begin position="240"/>
        <end position="267"/>
    </location>
</feature>
<feature type="region of interest" description="Disordered" evidence="1">
    <location>
        <begin position="162"/>
        <end position="193"/>
    </location>
</feature>
<evidence type="ECO:0000313" key="2">
    <source>
        <dbReference type="RefSeq" id="XP_020037155.1"/>
    </source>
</evidence>
<feature type="compositionally biased region" description="Basic residues" evidence="1">
    <location>
        <begin position="240"/>
        <end position="250"/>
    </location>
</feature>
<gene>
    <name evidence="2" type="primary">LOC109697733</name>
</gene>
<protein>
    <submittedName>
        <fullName evidence="2">Uncharacterized protein LOC109697733</fullName>
    </submittedName>
</protein>
<feature type="compositionally biased region" description="Pro residues" evidence="1">
    <location>
        <begin position="67"/>
        <end position="77"/>
    </location>
</feature>
<dbReference type="KEGG" id="ccan:109697733"/>
<sequence length="354" mass="36964">MNEGEQSGRGLKGGTPSVLRHSLSPVATHPPLYSASRGVRGRREESPRGGGEVKGGKARNAHLLWPTPEPPQPPPPAAAAAAAKSPPGSPCTKGSAERVSPGPRHPPAPRPPASPELSVAQTSPAGPAGPAPPSPRAPRTLSNPLGSRRLLREETLAAAGAGAVRLRAGRRRRRRRRWGARYGEPSNEARAGAQRRRVLAEHGRGAAAATAAVVVVVVAAGAQGPLHHWQPWSPSIFLPRGRRSARHSSSGRKGPAPELVGGRRDVRGSGGCEPRVLFLGSRLVLTPLISRPGGRGAAGGGGSFLGGVGGQTGWCSDCSRRRSKEREVRAKSQIRSQRDNFTEKLLPLPNAAFP</sequence>
<accession>A0A8B7W479</accession>
<feature type="compositionally biased region" description="Pro residues" evidence="1">
    <location>
        <begin position="127"/>
        <end position="136"/>
    </location>
</feature>
<organism evidence="2">
    <name type="scientific">Castor canadensis</name>
    <name type="common">American beaver</name>
    <dbReference type="NCBI Taxonomy" id="51338"/>
    <lineage>
        <taxon>Eukaryota</taxon>
        <taxon>Metazoa</taxon>
        <taxon>Chordata</taxon>
        <taxon>Craniata</taxon>
        <taxon>Vertebrata</taxon>
        <taxon>Euteleostomi</taxon>
        <taxon>Mammalia</taxon>
        <taxon>Eutheria</taxon>
        <taxon>Euarchontoglires</taxon>
        <taxon>Glires</taxon>
        <taxon>Rodentia</taxon>
        <taxon>Castorimorpha</taxon>
        <taxon>Castoridae</taxon>
        <taxon>Castor</taxon>
    </lineage>
</organism>